<accession>A0A4C1ZN91</accession>
<feature type="region of interest" description="Disordered" evidence="1">
    <location>
        <begin position="25"/>
        <end position="74"/>
    </location>
</feature>
<dbReference type="EMBL" id="BGZK01001941">
    <property type="protein sequence ID" value="GBP88544.1"/>
    <property type="molecule type" value="Genomic_DNA"/>
</dbReference>
<evidence type="ECO:0000256" key="1">
    <source>
        <dbReference type="SAM" id="MobiDB-lite"/>
    </source>
</evidence>
<dbReference type="Proteomes" id="UP000299102">
    <property type="component" value="Unassembled WGS sequence"/>
</dbReference>
<comment type="caution">
    <text evidence="2">The sequence shown here is derived from an EMBL/GenBank/DDBJ whole genome shotgun (WGS) entry which is preliminary data.</text>
</comment>
<proteinExistence type="predicted"/>
<sequence>MLEADNMNMTNLELEVIPAAPATSTITSDFDNTQFQSDHTYTQSQPNSYSSEPQPPLGSVPSTQPLPSRPRRPRQRSMYPIVLIIYIIEDMSGQRCRVE</sequence>
<organism evidence="2 3">
    <name type="scientific">Eumeta variegata</name>
    <name type="common">Bagworm moth</name>
    <name type="synonym">Eumeta japonica</name>
    <dbReference type="NCBI Taxonomy" id="151549"/>
    <lineage>
        <taxon>Eukaryota</taxon>
        <taxon>Metazoa</taxon>
        <taxon>Ecdysozoa</taxon>
        <taxon>Arthropoda</taxon>
        <taxon>Hexapoda</taxon>
        <taxon>Insecta</taxon>
        <taxon>Pterygota</taxon>
        <taxon>Neoptera</taxon>
        <taxon>Endopterygota</taxon>
        <taxon>Lepidoptera</taxon>
        <taxon>Glossata</taxon>
        <taxon>Ditrysia</taxon>
        <taxon>Tineoidea</taxon>
        <taxon>Psychidae</taxon>
        <taxon>Oiketicinae</taxon>
        <taxon>Eumeta</taxon>
    </lineage>
</organism>
<gene>
    <name evidence="2" type="ORF">EVAR_21752_1</name>
</gene>
<reference evidence="2 3" key="1">
    <citation type="journal article" date="2019" name="Commun. Biol.">
        <title>The bagworm genome reveals a unique fibroin gene that provides high tensile strength.</title>
        <authorList>
            <person name="Kono N."/>
            <person name="Nakamura H."/>
            <person name="Ohtoshi R."/>
            <person name="Tomita M."/>
            <person name="Numata K."/>
            <person name="Arakawa K."/>
        </authorList>
    </citation>
    <scope>NUCLEOTIDE SEQUENCE [LARGE SCALE GENOMIC DNA]</scope>
</reference>
<name>A0A4C1ZN91_EUMVA</name>
<feature type="compositionally biased region" description="Polar residues" evidence="1">
    <location>
        <begin position="25"/>
        <end position="52"/>
    </location>
</feature>
<keyword evidence="3" id="KW-1185">Reference proteome</keyword>
<protein>
    <submittedName>
        <fullName evidence="2">Uncharacterized protein</fullName>
    </submittedName>
</protein>
<evidence type="ECO:0000313" key="2">
    <source>
        <dbReference type="EMBL" id="GBP88544.1"/>
    </source>
</evidence>
<dbReference type="AlphaFoldDB" id="A0A4C1ZN91"/>
<evidence type="ECO:0000313" key="3">
    <source>
        <dbReference type="Proteomes" id="UP000299102"/>
    </source>
</evidence>